<dbReference type="InterPro" id="IPR036412">
    <property type="entry name" value="HAD-like_sf"/>
</dbReference>
<evidence type="ECO:0000256" key="3">
    <source>
        <dbReference type="PIRSR" id="PIRSR610972-2"/>
    </source>
</evidence>
<proteinExistence type="inferred from homology"/>
<evidence type="ECO:0000256" key="1">
    <source>
        <dbReference type="ARBA" id="ARBA00006171"/>
    </source>
</evidence>
<accession>A0A494XWU2</accession>
<dbReference type="PANTHER" id="PTHR18901">
    <property type="entry name" value="2-DEOXYGLUCOSE-6-PHOSPHATE PHOSPHATASE 2"/>
    <property type="match status" value="1"/>
</dbReference>
<dbReference type="EMBL" id="RBZM01000004">
    <property type="protein sequence ID" value="RKP55075.1"/>
    <property type="molecule type" value="Genomic_DNA"/>
</dbReference>
<dbReference type="AlphaFoldDB" id="A0A494XWU2"/>
<feature type="binding site" evidence="3">
    <location>
        <begin position="14"/>
        <end position="16"/>
    </location>
    <ligand>
        <name>substrate</name>
    </ligand>
</feature>
<evidence type="ECO:0000313" key="6">
    <source>
        <dbReference type="EMBL" id="RKP55075.1"/>
    </source>
</evidence>
<feature type="binding site" evidence="4">
    <location>
        <position position="175"/>
    </location>
    <ligand>
        <name>Mg(2+)</name>
        <dbReference type="ChEBI" id="CHEBI:18420"/>
    </ligand>
</feature>
<dbReference type="InterPro" id="IPR006439">
    <property type="entry name" value="HAD-SF_hydro_IA"/>
</dbReference>
<dbReference type="NCBIfam" id="TIGR01990">
    <property type="entry name" value="bPGM"/>
    <property type="match status" value="1"/>
</dbReference>
<feature type="binding site" evidence="4">
    <location>
        <position position="174"/>
    </location>
    <ligand>
        <name>Mg(2+)</name>
        <dbReference type="ChEBI" id="CHEBI:18420"/>
    </ligand>
</feature>
<organism evidence="6 7">
    <name type="scientific">Cohnella endophytica</name>
    <dbReference type="NCBI Taxonomy" id="2419778"/>
    <lineage>
        <taxon>Bacteria</taxon>
        <taxon>Bacillati</taxon>
        <taxon>Bacillota</taxon>
        <taxon>Bacilli</taxon>
        <taxon>Bacillales</taxon>
        <taxon>Paenibacillaceae</taxon>
        <taxon>Cohnella</taxon>
    </lineage>
</organism>
<feature type="binding site" evidence="4">
    <location>
        <position position="14"/>
    </location>
    <ligand>
        <name>Mg(2+)</name>
        <dbReference type="ChEBI" id="CHEBI:18420"/>
    </ligand>
</feature>
<keyword evidence="7" id="KW-1185">Reference proteome</keyword>
<keyword evidence="4" id="KW-0460">Magnesium</keyword>
<dbReference type="CDD" id="cd02598">
    <property type="entry name" value="HAD_BPGM"/>
    <property type="match status" value="1"/>
</dbReference>
<dbReference type="Gene3D" id="1.10.150.240">
    <property type="entry name" value="Putative phosphatase, domain 2"/>
    <property type="match status" value="1"/>
</dbReference>
<dbReference type="InterPro" id="IPR023214">
    <property type="entry name" value="HAD_sf"/>
</dbReference>
<dbReference type="SUPFAM" id="SSF56784">
    <property type="entry name" value="HAD-like"/>
    <property type="match status" value="1"/>
</dbReference>
<dbReference type="GO" id="GO:0000287">
    <property type="term" value="F:magnesium ion binding"/>
    <property type="evidence" value="ECO:0007669"/>
    <property type="project" value="InterPro"/>
</dbReference>
<feature type="binding site" evidence="3">
    <location>
        <position position="57"/>
    </location>
    <ligand>
        <name>substrate</name>
    </ligand>
</feature>
<gene>
    <name evidence="6" type="primary">pgmB</name>
    <name evidence="6" type="ORF">D7Z26_07555</name>
</gene>
<feature type="site" description="Important for catalytic activity and assists the phosphoryl transfer reaction to Asp8 by balancing charge and orienting the reacting groups" evidence="5">
    <location>
        <position position="119"/>
    </location>
</feature>
<keyword evidence="4" id="KW-0479">Metal-binding</keyword>
<name>A0A494XWU2_9BACL</name>
<evidence type="ECO:0000313" key="7">
    <source>
        <dbReference type="Proteomes" id="UP000282076"/>
    </source>
</evidence>
<comment type="caution">
    <text evidence="6">The sequence shown here is derived from an EMBL/GenBank/DDBJ whole genome shotgun (WGS) entry which is preliminary data.</text>
</comment>
<dbReference type="InterPro" id="IPR010976">
    <property type="entry name" value="B-phosphoglucomutase_hydrolase"/>
</dbReference>
<feature type="binding site" evidence="3">
    <location>
        <begin position="119"/>
        <end position="123"/>
    </location>
    <ligand>
        <name>substrate</name>
    </ligand>
</feature>
<dbReference type="SFLD" id="SFLDG01135">
    <property type="entry name" value="C1.5.6:_HAD__Beta-PGM__Phospha"/>
    <property type="match status" value="1"/>
</dbReference>
<feature type="binding site" evidence="4">
    <location>
        <position position="16"/>
    </location>
    <ligand>
        <name>Mg(2+)</name>
        <dbReference type="ChEBI" id="CHEBI:18420"/>
    </ligand>
</feature>
<feature type="site" description="Important for catalytic activity and assists the phosphoryl transfer reaction to Asp8 by balancing charge and orienting the reacting groups" evidence="5">
    <location>
        <position position="150"/>
    </location>
</feature>
<feature type="binding site" evidence="3">
    <location>
        <position position="30"/>
    </location>
    <ligand>
        <name>substrate</name>
    </ligand>
</feature>
<dbReference type="InterPro" id="IPR010972">
    <property type="entry name" value="Beta-PGM"/>
</dbReference>
<dbReference type="Pfam" id="PF00702">
    <property type="entry name" value="Hydrolase"/>
    <property type="match status" value="1"/>
</dbReference>
<evidence type="ECO:0000256" key="2">
    <source>
        <dbReference type="PIRSR" id="PIRSR610972-1"/>
    </source>
</evidence>
<reference evidence="6 7" key="1">
    <citation type="submission" date="2018-10" db="EMBL/GenBank/DDBJ databases">
        <title>Cohnella sp. M2MS4P-1, whole genome shotgun sequence.</title>
        <authorList>
            <person name="Tuo L."/>
        </authorList>
    </citation>
    <scope>NUCLEOTIDE SEQUENCE [LARGE SCALE GENOMIC DNA]</scope>
    <source>
        <strain evidence="6 7">M2MS4P-1</strain>
    </source>
</reference>
<comment type="cofactor">
    <cofactor evidence="4">
        <name>Mg(2+)</name>
        <dbReference type="ChEBI" id="CHEBI:18420"/>
    </cofactor>
    <text evidence="4">Binds 2 magnesium ions per subunit.</text>
</comment>
<dbReference type="NCBIfam" id="TIGR02009">
    <property type="entry name" value="PGMB-YQAB-SF"/>
    <property type="match status" value="1"/>
</dbReference>
<feature type="binding site" evidence="3">
    <location>
        <begin position="49"/>
        <end position="54"/>
    </location>
    <ligand>
        <name>substrate</name>
    </ligand>
</feature>
<dbReference type="EC" id="5.4.2.6" evidence="6"/>
<dbReference type="OrthoDB" id="9797743at2"/>
<comment type="similarity">
    <text evidence="1">Belongs to the HAD-like hydrolase superfamily. CbbY/CbbZ/Gph/YieH family.</text>
</comment>
<dbReference type="GO" id="GO:0005975">
    <property type="term" value="P:carbohydrate metabolic process"/>
    <property type="evidence" value="ECO:0007669"/>
    <property type="project" value="InterPro"/>
</dbReference>
<evidence type="ECO:0000256" key="5">
    <source>
        <dbReference type="PIRSR" id="PIRSR610972-4"/>
    </source>
</evidence>
<dbReference type="GO" id="GO:0008801">
    <property type="term" value="F:beta-phosphoglucomutase activity"/>
    <property type="evidence" value="ECO:0007669"/>
    <property type="project" value="UniProtKB-EC"/>
</dbReference>
<feature type="active site" description="Nucleophile" evidence="2">
    <location>
        <position position="14"/>
    </location>
</feature>
<dbReference type="InterPro" id="IPR023198">
    <property type="entry name" value="PGP-like_dom2"/>
</dbReference>
<feature type="active site" description="Proton donor/acceptor" evidence="2">
    <location>
        <position position="16"/>
    </location>
</feature>
<evidence type="ECO:0000256" key="4">
    <source>
        <dbReference type="PIRSR" id="PIRSR610972-3"/>
    </source>
</evidence>
<dbReference type="PANTHER" id="PTHR18901:SF38">
    <property type="entry name" value="PSEUDOURIDINE-5'-PHOSPHATASE"/>
    <property type="match status" value="1"/>
</dbReference>
<feature type="binding site" evidence="3">
    <location>
        <position position="150"/>
    </location>
    <ligand>
        <name>substrate</name>
    </ligand>
</feature>
<dbReference type="Proteomes" id="UP000282076">
    <property type="component" value="Unassembled WGS sequence"/>
</dbReference>
<feature type="binding site" evidence="3">
    <location>
        <position position="81"/>
    </location>
    <ligand>
        <name>substrate</name>
    </ligand>
</feature>
<keyword evidence="6" id="KW-0413">Isomerase</keyword>
<protein>
    <submittedName>
        <fullName evidence="6">Beta-phosphoglucomutase</fullName>
        <ecNumber evidence="6">5.4.2.6</ecNumber>
    </submittedName>
</protein>
<dbReference type="SFLD" id="SFLDG01129">
    <property type="entry name" value="C1.5:_HAD__Beta-PGM__Phosphata"/>
    <property type="match status" value="1"/>
</dbReference>
<dbReference type="NCBIfam" id="TIGR01509">
    <property type="entry name" value="HAD-SF-IA-v3"/>
    <property type="match status" value="1"/>
</dbReference>
<dbReference type="Gene3D" id="3.40.50.1000">
    <property type="entry name" value="HAD superfamily/HAD-like"/>
    <property type="match status" value="1"/>
</dbReference>
<dbReference type="SFLD" id="SFLDS00003">
    <property type="entry name" value="Haloacid_Dehalogenase"/>
    <property type="match status" value="1"/>
</dbReference>
<dbReference type="PRINTS" id="PR00413">
    <property type="entry name" value="HADHALOGNASE"/>
</dbReference>
<sequence length="214" mass="23112">MTGLLDNIKGALFDLDGVLVDTAKYHYLAWKELADQWGFEFTEADNERLKGVSRMRSLEIVLEVGGISISEEEKLAKAEQKNERYLEYIRRMDASELLPGAKDYLYRLKERGVRIALGSASKNAAFILEKVGIADLFDAVVDGTKVAKAKPDPEVFLLGCRELGLKPDECAVFEDAEAGVAAAIAAGMYVVGIGSPANLGAANRVVGGLDELAG</sequence>